<comment type="caution">
    <text evidence="11">The sequence shown here is derived from an EMBL/GenBank/DDBJ whole genome shotgun (WGS) entry which is preliminary data.</text>
</comment>
<dbReference type="InterPro" id="IPR006668">
    <property type="entry name" value="Mg_transptr_MgtE_intracell_dom"/>
</dbReference>
<dbReference type="Proteomes" id="UP000462760">
    <property type="component" value="Unassembled WGS sequence"/>
</dbReference>
<dbReference type="SUPFAM" id="SSF54631">
    <property type="entry name" value="CBS-domain pair"/>
    <property type="match status" value="1"/>
</dbReference>
<keyword evidence="5 9" id="KW-0460">Magnesium</keyword>
<evidence type="ECO:0000256" key="4">
    <source>
        <dbReference type="ARBA" id="ARBA00022692"/>
    </source>
</evidence>
<evidence type="ECO:0000313" key="12">
    <source>
        <dbReference type="Proteomes" id="UP000462760"/>
    </source>
</evidence>
<organism evidence="11 12">
    <name type="scientific">Anaerosalibacter bizertensis</name>
    <dbReference type="NCBI Taxonomy" id="932217"/>
    <lineage>
        <taxon>Bacteria</taxon>
        <taxon>Bacillati</taxon>
        <taxon>Bacillota</taxon>
        <taxon>Tissierellia</taxon>
        <taxon>Tissierellales</taxon>
        <taxon>Sporanaerobacteraceae</taxon>
        <taxon>Anaerosalibacter</taxon>
    </lineage>
</organism>
<keyword evidence="4 9" id="KW-0812">Transmembrane</keyword>
<dbReference type="InterPro" id="IPR000644">
    <property type="entry name" value="CBS_dom"/>
</dbReference>
<dbReference type="RefSeq" id="WP_154485110.1">
    <property type="nucleotide sequence ID" value="NZ_VULR01000030.1"/>
</dbReference>
<keyword evidence="9" id="KW-1003">Cell membrane</keyword>
<keyword evidence="7 9" id="KW-0472">Membrane</keyword>
<feature type="transmembrane region" description="Helical" evidence="9">
    <location>
        <begin position="382"/>
        <end position="406"/>
    </location>
</feature>
<dbReference type="CDD" id="cd04606">
    <property type="entry name" value="CBS_pair_Mg_transporter"/>
    <property type="match status" value="1"/>
</dbReference>
<dbReference type="Gene3D" id="1.25.60.10">
    <property type="entry name" value="MgtE N-terminal domain-like"/>
    <property type="match status" value="1"/>
</dbReference>
<comment type="caution">
    <text evidence="9">Lacks conserved residue(s) required for the propagation of feature annotation.</text>
</comment>
<evidence type="ECO:0000313" key="11">
    <source>
        <dbReference type="EMBL" id="MSS44444.1"/>
    </source>
</evidence>
<comment type="subunit">
    <text evidence="9">Homodimer.</text>
</comment>
<dbReference type="InterPro" id="IPR006669">
    <property type="entry name" value="MgtE_transporter"/>
</dbReference>
<evidence type="ECO:0000256" key="9">
    <source>
        <dbReference type="RuleBase" id="RU362011"/>
    </source>
</evidence>
<feature type="transmembrane region" description="Helical" evidence="9">
    <location>
        <begin position="418"/>
        <end position="440"/>
    </location>
</feature>
<dbReference type="InterPro" id="IPR038076">
    <property type="entry name" value="MgtE_N_sf"/>
</dbReference>
<accession>A0A844FK27</accession>
<feature type="transmembrane region" description="Helical" evidence="9">
    <location>
        <begin position="356"/>
        <end position="376"/>
    </location>
</feature>
<evidence type="ECO:0000256" key="6">
    <source>
        <dbReference type="ARBA" id="ARBA00022989"/>
    </source>
</evidence>
<dbReference type="InterPro" id="IPR046342">
    <property type="entry name" value="CBS_dom_sf"/>
</dbReference>
<comment type="function">
    <text evidence="9">Acts as a magnesium transporter.</text>
</comment>
<evidence type="ECO:0000256" key="1">
    <source>
        <dbReference type="ARBA" id="ARBA00004141"/>
    </source>
</evidence>
<dbReference type="Gene3D" id="1.10.357.20">
    <property type="entry name" value="SLC41 divalent cation transporters, integral membrane domain"/>
    <property type="match status" value="1"/>
</dbReference>
<dbReference type="PROSITE" id="PS51371">
    <property type="entry name" value="CBS"/>
    <property type="match status" value="1"/>
</dbReference>
<feature type="transmembrane region" description="Helical" evidence="9">
    <location>
        <begin position="282"/>
        <end position="299"/>
    </location>
</feature>
<evidence type="ECO:0000259" key="10">
    <source>
        <dbReference type="PROSITE" id="PS51371"/>
    </source>
</evidence>
<dbReference type="Pfam" id="PF00571">
    <property type="entry name" value="CBS"/>
    <property type="match status" value="1"/>
</dbReference>
<keyword evidence="9" id="KW-0479">Metal-binding</keyword>
<dbReference type="GO" id="GO:0005886">
    <property type="term" value="C:plasma membrane"/>
    <property type="evidence" value="ECO:0007669"/>
    <property type="project" value="UniProtKB-SubCell"/>
</dbReference>
<comment type="similarity">
    <text evidence="2 9">Belongs to the SLC41A transporter family.</text>
</comment>
<dbReference type="NCBIfam" id="TIGR00400">
    <property type="entry name" value="mgtE"/>
    <property type="match status" value="1"/>
</dbReference>
<dbReference type="Pfam" id="PF03448">
    <property type="entry name" value="MgtE_N"/>
    <property type="match status" value="1"/>
</dbReference>
<dbReference type="InterPro" id="IPR006667">
    <property type="entry name" value="SLC41_membr_dom"/>
</dbReference>
<sequence length="447" mass="50811">MKIDERRFEKLLENKEYIQLREDLIQMNAIDIAEVLEEIDITTALMLFRMLPKDIAVDVFSYFPADKQKEIIACITDKELQYIVDELNFDDMIDLLEEMPANVVKKILLNSNYEERKLINQFLNYPPDSAGSLMTIEYVDLKKEMTVKESLDHIKEIGLTKETIYTCYVTDSNRKLEGLVSLRKLVVSEENEKIEDIMNEEVIFVNTHDDQETAADLFKRYGFLALPVVDKENRLTGIITVDDIMAVIDQETTEDFQKMAAMSPSEEKYLETNIFTLAKHRIIWLMVLMVSATFTGGIIRRYESVLQSTVLLASFIPMLMDTGGNSGSQSSTLVIRGLALGDIRLKDAGKVIWKEFRISIIVGLVLGVVNFLRIYYLEKVDFKIALTVSMTLVVTVMISKVIGGLLPILAKKMKIDPAIMAGPLITTIVDALSLFIYFYIASSILVL</sequence>
<dbReference type="Pfam" id="PF01769">
    <property type="entry name" value="MgtE"/>
    <property type="match status" value="1"/>
</dbReference>
<keyword evidence="6 9" id="KW-1133">Transmembrane helix</keyword>
<evidence type="ECO:0000256" key="7">
    <source>
        <dbReference type="ARBA" id="ARBA00023136"/>
    </source>
</evidence>
<comment type="subcellular location">
    <subcellularLocation>
        <location evidence="9">Cell membrane</location>
        <topology evidence="9">Multi-pass membrane protein</topology>
    </subcellularLocation>
    <subcellularLocation>
        <location evidence="1">Membrane</location>
        <topology evidence="1">Multi-pass membrane protein</topology>
    </subcellularLocation>
</comment>
<dbReference type="PANTHER" id="PTHR43773:SF1">
    <property type="entry name" value="MAGNESIUM TRANSPORTER MGTE"/>
    <property type="match status" value="1"/>
</dbReference>
<evidence type="ECO:0000256" key="3">
    <source>
        <dbReference type="ARBA" id="ARBA00022448"/>
    </source>
</evidence>
<keyword evidence="8" id="KW-0129">CBS domain</keyword>
<dbReference type="SMART" id="SM00924">
    <property type="entry name" value="MgtE_N"/>
    <property type="match status" value="1"/>
</dbReference>
<name>A0A844FK27_9FIRM</name>
<evidence type="ECO:0000256" key="8">
    <source>
        <dbReference type="PROSITE-ProRule" id="PRU00703"/>
    </source>
</evidence>
<dbReference type="InterPro" id="IPR036739">
    <property type="entry name" value="SLC41_membr_dom_sf"/>
</dbReference>
<protein>
    <recommendedName>
        <fullName evidence="9">Magnesium transporter MgtE</fullName>
    </recommendedName>
</protein>
<gene>
    <name evidence="11" type="primary">mgtE</name>
    <name evidence="11" type="ORF">FYJ27_12245</name>
</gene>
<dbReference type="GO" id="GO:0046872">
    <property type="term" value="F:metal ion binding"/>
    <property type="evidence" value="ECO:0007669"/>
    <property type="project" value="UniProtKB-KW"/>
</dbReference>
<proteinExistence type="inferred from homology"/>
<feature type="domain" description="CBS" evidence="10">
    <location>
        <begin position="198"/>
        <end position="254"/>
    </location>
</feature>
<reference evidence="11 12" key="1">
    <citation type="submission" date="2019-08" db="EMBL/GenBank/DDBJ databases">
        <title>In-depth cultivation of the pig gut microbiome towards novel bacterial diversity and tailored functional studies.</title>
        <authorList>
            <person name="Wylensek D."/>
            <person name="Hitch T.C.A."/>
            <person name="Clavel T."/>
        </authorList>
    </citation>
    <scope>NUCLEOTIDE SEQUENCE [LARGE SCALE GENOMIC DNA]</scope>
    <source>
        <strain evidence="11 12">Med78-601-WT-4W-RMD-3</strain>
    </source>
</reference>
<dbReference type="Gene3D" id="3.10.580.10">
    <property type="entry name" value="CBS-domain"/>
    <property type="match status" value="1"/>
</dbReference>
<dbReference type="SUPFAM" id="SSF161093">
    <property type="entry name" value="MgtE membrane domain-like"/>
    <property type="match status" value="1"/>
</dbReference>
<dbReference type="SUPFAM" id="SSF158791">
    <property type="entry name" value="MgtE N-terminal domain-like"/>
    <property type="match status" value="1"/>
</dbReference>
<dbReference type="GO" id="GO:0015095">
    <property type="term" value="F:magnesium ion transmembrane transporter activity"/>
    <property type="evidence" value="ECO:0007669"/>
    <property type="project" value="UniProtKB-UniRule"/>
</dbReference>
<dbReference type="PANTHER" id="PTHR43773">
    <property type="entry name" value="MAGNESIUM TRANSPORTER MGTE"/>
    <property type="match status" value="1"/>
</dbReference>
<evidence type="ECO:0000256" key="2">
    <source>
        <dbReference type="ARBA" id="ARBA00009749"/>
    </source>
</evidence>
<evidence type="ECO:0000256" key="5">
    <source>
        <dbReference type="ARBA" id="ARBA00022842"/>
    </source>
</evidence>
<keyword evidence="3 9" id="KW-0813">Transport</keyword>
<dbReference type="SMART" id="SM00116">
    <property type="entry name" value="CBS"/>
    <property type="match status" value="1"/>
</dbReference>
<dbReference type="AlphaFoldDB" id="A0A844FK27"/>
<dbReference type="OrthoDB" id="9790355at2"/>
<dbReference type="EMBL" id="VULR01000030">
    <property type="protein sequence ID" value="MSS44444.1"/>
    <property type="molecule type" value="Genomic_DNA"/>
</dbReference>